<dbReference type="RefSeq" id="WP_070013331.1">
    <property type="nucleotide sequence ID" value="NZ_LJGS01000044.1"/>
</dbReference>
<accession>A0A1E7JMX6</accession>
<gene>
    <name evidence="1" type="ORF">AN215_07720</name>
</gene>
<protein>
    <recommendedName>
        <fullName evidence="3">Antibiotic biosynthesis monooxygenase</fullName>
    </recommendedName>
</protein>
<proteinExistence type="predicted"/>
<evidence type="ECO:0008006" key="3">
    <source>
        <dbReference type="Google" id="ProtNLM"/>
    </source>
</evidence>
<evidence type="ECO:0000313" key="1">
    <source>
        <dbReference type="EMBL" id="OEU89618.1"/>
    </source>
</evidence>
<organism evidence="1 2">
    <name type="scientific">Streptomyces abyssalis</name>
    <dbReference type="NCBI Taxonomy" id="933944"/>
    <lineage>
        <taxon>Bacteria</taxon>
        <taxon>Bacillati</taxon>
        <taxon>Actinomycetota</taxon>
        <taxon>Actinomycetes</taxon>
        <taxon>Kitasatosporales</taxon>
        <taxon>Streptomycetaceae</taxon>
        <taxon>Streptomyces</taxon>
    </lineage>
</organism>
<dbReference type="OrthoDB" id="9182871at2"/>
<comment type="caution">
    <text evidence="1">The sequence shown here is derived from an EMBL/GenBank/DDBJ whole genome shotgun (WGS) entry which is preliminary data.</text>
</comment>
<dbReference type="AlphaFoldDB" id="A0A1E7JMX6"/>
<reference evidence="1 2" key="1">
    <citation type="journal article" date="2016" name="Front. Microbiol.">
        <title>Comparative Genomics Analysis of Streptomyces Species Reveals Their Adaptation to the Marine Environment and Their Diversity at the Genomic Level.</title>
        <authorList>
            <person name="Tian X."/>
            <person name="Zhang Z."/>
            <person name="Yang T."/>
            <person name="Chen M."/>
            <person name="Li J."/>
            <person name="Chen F."/>
            <person name="Yang J."/>
            <person name="Li W."/>
            <person name="Zhang B."/>
            <person name="Zhang Z."/>
            <person name="Wu J."/>
            <person name="Zhang C."/>
            <person name="Long L."/>
            <person name="Xiao J."/>
        </authorList>
    </citation>
    <scope>NUCLEOTIDE SEQUENCE [LARGE SCALE GENOMIC DNA]</scope>
    <source>
        <strain evidence="1 2">SCSIO 10390</strain>
    </source>
</reference>
<keyword evidence="2" id="KW-1185">Reference proteome</keyword>
<dbReference type="Proteomes" id="UP000176087">
    <property type="component" value="Unassembled WGS sequence"/>
</dbReference>
<name>A0A1E7JMX6_9ACTN</name>
<evidence type="ECO:0000313" key="2">
    <source>
        <dbReference type="Proteomes" id="UP000176087"/>
    </source>
</evidence>
<sequence>MTFVQIIEYETNHADELDAVFEQWMKVTEGKRTVLHEMHAQDRDKPTHYVDIVEFPSYQKAMENSQLPETQQVADQARALCVGEPRFVNLEVKREKIKQR</sequence>
<dbReference type="EMBL" id="LJGT01000038">
    <property type="protein sequence ID" value="OEU89618.1"/>
    <property type="molecule type" value="Genomic_DNA"/>
</dbReference>
<dbReference type="STRING" id="933944.AN215_07720"/>